<gene>
    <name evidence="2" type="ORF">HZF10_17410</name>
</gene>
<sequence>MKVILLILSIIFFNSSFAQEERYQPDSIYANRKVKIIKIFINSPQDLSQIVHLNKSGQPTKVENYDASYDKKSRETKRLHSVSFYYYNDKQKLVKVVDSAMYSSGSRSTGKTFFEYDNDGFLKCEKYFRNDDLESYRQINYSYSPYRTNLITRNDTIVTLNETMEYDKDFYTSRQHGFYFQPKVEYKTVTENGIEFHIQHDYLERRETDLHFNNKFDSQGKRISSNLINKGHKVHKLEYRYFANGLLKSESGYVPIYFEYDYFK</sequence>
<keyword evidence="1" id="KW-0732">Signal</keyword>
<keyword evidence="3" id="KW-1185">Reference proteome</keyword>
<dbReference type="RefSeq" id="WP_176007520.1">
    <property type="nucleotide sequence ID" value="NZ_JABWMI010000024.1"/>
</dbReference>
<comment type="caution">
    <text evidence="2">The sequence shown here is derived from an EMBL/GenBank/DDBJ whole genome shotgun (WGS) entry which is preliminary data.</text>
</comment>
<dbReference type="Proteomes" id="UP000535020">
    <property type="component" value="Unassembled WGS sequence"/>
</dbReference>
<dbReference type="EMBL" id="JACBJI010000011">
    <property type="protein sequence ID" value="NYA72709.1"/>
    <property type="molecule type" value="Genomic_DNA"/>
</dbReference>
<evidence type="ECO:0008006" key="4">
    <source>
        <dbReference type="Google" id="ProtNLM"/>
    </source>
</evidence>
<evidence type="ECO:0000313" key="3">
    <source>
        <dbReference type="Proteomes" id="UP000535020"/>
    </source>
</evidence>
<protein>
    <recommendedName>
        <fullName evidence="4">YD repeat-containing protein</fullName>
    </recommendedName>
</protein>
<reference evidence="2 3" key="1">
    <citation type="submission" date="2020-07" db="EMBL/GenBank/DDBJ databases">
        <authorList>
            <person name="Sun Q."/>
        </authorList>
    </citation>
    <scope>NUCLEOTIDE SEQUENCE [LARGE SCALE GENOMIC DNA]</scope>
    <source>
        <strain evidence="2 3">MAH-1</strain>
    </source>
</reference>
<evidence type="ECO:0000256" key="1">
    <source>
        <dbReference type="SAM" id="SignalP"/>
    </source>
</evidence>
<organism evidence="2 3">
    <name type="scientific">Flavobacterium agri</name>
    <dbReference type="NCBI Taxonomy" id="2743471"/>
    <lineage>
        <taxon>Bacteria</taxon>
        <taxon>Pseudomonadati</taxon>
        <taxon>Bacteroidota</taxon>
        <taxon>Flavobacteriia</taxon>
        <taxon>Flavobacteriales</taxon>
        <taxon>Flavobacteriaceae</taxon>
        <taxon>Flavobacterium</taxon>
    </lineage>
</organism>
<feature type="signal peptide" evidence="1">
    <location>
        <begin position="1"/>
        <end position="18"/>
    </location>
</feature>
<dbReference type="AlphaFoldDB" id="A0A7Y9C7T3"/>
<accession>A0A7Y9C7T3</accession>
<feature type="chain" id="PRO_5031006917" description="YD repeat-containing protein" evidence="1">
    <location>
        <begin position="19"/>
        <end position="264"/>
    </location>
</feature>
<proteinExistence type="predicted"/>
<name>A0A7Y9C7T3_9FLAO</name>
<evidence type="ECO:0000313" key="2">
    <source>
        <dbReference type="EMBL" id="NYA72709.1"/>
    </source>
</evidence>